<dbReference type="Proteomes" id="UP001489509">
    <property type="component" value="Unassembled WGS sequence"/>
</dbReference>
<reference evidence="2 3" key="1">
    <citation type="submission" date="2024-03" db="EMBL/GenBank/DDBJ databases">
        <title>Human intestinal bacterial collection.</title>
        <authorList>
            <person name="Pauvert C."/>
            <person name="Hitch T.C.A."/>
            <person name="Clavel T."/>
        </authorList>
    </citation>
    <scope>NUCLEOTIDE SEQUENCE [LARGE SCALE GENOMIC DNA]</scope>
    <source>
        <strain evidence="2 3">CLA-JM-H44</strain>
    </source>
</reference>
<feature type="transmembrane region" description="Helical" evidence="1">
    <location>
        <begin position="40"/>
        <end position="59"/>
    </location>
</feature>
<organism evidence="2 3">
    <name type="scientific">Solibaculum intestinale</name>
    <dbReference type="NCBI Taxonomy" id="3133165"/>
    <lineage>
        <taxon>Bacteria</taxon>
        <taxon>Bacillati</taxon>
        <taxon>Bacillota</taxon>
        <taxon>Clostridia</taxon>
        <taxon>Eubacteriales</taxon>
        <taxon>Oscillospiraceae</taxon>
        <taxon>Solibaculum</taxon>
    </lineage>
</organism>
<dbReference type="RefSeq" id="WP_349220533.1">
    <property type="nucleotide sequence ID" value="NZ_JBBMFD010000025.1"/>
</dbReference>
<protein>
    <submittedName>
        <fullName evidence="2">Uncharacterized protein</fullName>
    </submittedName>
</protein>
<proteinExistence type="predicted"/>
<comment type="caution">
    <text evidence="2">The sequence shown here is derived from an EMBL/GenBank/DDBJ whole genome shotgun (WGS) entry which is preliminary data.</text>
</comment>
<name>A0ABV1E5Y0_9FIRM</name>
<feature type="transmembrane region" description="Helical" evidence="1">
    <location>
        <begin position="79"/>
        <end position="98"/>
    </location>
</feature>
<feature type="transmembrane region" description="Helical" evidence="1">
    <location>
        <begin position="104"/>
        <end position="123"/>
    </location>
</feature>
<keyword evidence="3" id="KW-1185">Reference proteome</keyword>
<keyword evidence="1" id="KW-0472">Membrane</keyword>
<gene>
    <name evidence="2" type="ORF">WMO26_11475</name>
</gene>
<accession>A0ABV1E5Y0</accession>
<feature type="transmembrane region" description="Helical" evidence="1">
    <location>
        <begin position="12"/>
        <end position="34"/>
    </location>
</feature>
<dbReference type="EMBL" id="JBBMFD010000025">
    <property type="protein sequence ID" value="MEQ2441448.1"/>
    <property type="molecule type" value="Genomic_DNA"/>
</dbReference>
<evidence type="ECO:0000313" key="2">
    <source>
        <dbReference type="EMBL" id="MEQ2441448.1"/>
    </source>
</evidence>
<keyword evidence="1" id="KW-1133">Transmembrane helix</keyword>
<evidence type="ECO:0000313" key="3">
    <source>
        <dbReference type="Proteomes" id="UP001489509"/>
    </source>
</evidence>
<evidence type="ECO:0000256" key="1">
    <source>
        <dbReference type="SAM" id="Phobius"/>
    </source>
</evidence>
<keyword evidence="1" id="KW-0812">Transmembrane</keyword>
<sequence length="250" mass="27914">MKKIVISSILPGLFLSIANIVTIVLLYAICSMVGGFLQPVIFVTLALSLASLNVAVLCFSRITKRFGRKTAHAKAAATAVYYLATLGFTLATFLWISVQWYVTAVLLMIVLYLCACGGIMLYFRSRNQETRAQQDEEAAKVRLLLLPIADEIRDCRKWLEPALYYRLSRQFGAVEHRLSRATSMDRVESDAIGQVEEQIYTKLTVTRAAVRRLSQTTDTAGATKTILSLLEEIEYLAKSKEMILVETSSL</sequence>